<reference evidence="1 2" key="1">
    <citation type="submission" date="2020-05" db="EMBL/GenBank/DDBJ databases">
        <title>A novel sialic acid binding adhesin present in multiple species contributes to the pathogenesis of Infective endocarditis.</title>
        <authorList>
            <person name="Gaytan M.O."/>
            <person name="Singh A.K."/>
            <person name="Woodiga S.A."/>
            <person name="Patel S.A."/>
            <person name="Ann S.-S."/>
            <person name="Vera Ponce de Leon A."/>
            <person name="McGrath S."/>
            <person name="Miller A."/>
            <person name="Bush J."/>
            <person name="van der Linden M."/>
            <person name="Magrini V."/>
            <person name="Wilson R.K."/>
            <person name="Kitten T."/>
            <person name="King S.J."/>
        </authorList>
    </citation>
    <scope>NUCLEOTIDE SEQUENCE [LARGE SCALE GENOMIC DNA]</scope>
    <source>
        <strain evidence="1 2">ATCC 10557</strain>
    </source>
</reference>
<dbReference type="Proteomes" id="UP000510746">
    <property type="component" value="Chromosome"/>
</dbReference>
<evidence type="ECO:0000313" key="2">
    <source>
        <dbReference type="Proteomes" id="UP000510746"/>
    </source>
</evidence>
<dbReference type="EMBL" id="CP054135">
    <property type="protein sequence ID" value="QLL95864.1"/>
    <property type="molecule type" value="Genomic_DNA"/>
</dbReference>
<name>A0A7H9FBA3_STROR</name>
<dbReference type="RefSeq" id="WP_000347971.1">
    <property type="nucleotide sequence ID" value="NZ_CP054135.1"/>
</dbReference>
<evidence type="ECO:0000313" key="1">
    <source>
        <dbReference type="EMBL" id="QLL95864.1"/>
    </source>
</evidence>
<organism evidence="1 2">
    <name type="scientific">Streptococcus oralis subsp. oralis</name>
    <dbReference type="NCBI Taxonomy" id="1891914"/>
    <lineage>
        <taxon>Bacteria</taxon>
        <taxon>Bacillati</taxon>
        <taxon>Bacillota</taxon>
        <taxon>Bacilli</taxon>
        <taxon>Lactobacillales</taxon>
        <taxon>Streptococcaceae</taxon>
        <taxon>Streptococcus</taxon>
    </lineage>
</organism>
<gene>
    <name evidence="1" type="ORF">HRJ33_01245</name>
</gene>
<protein>
    <submittedName>
        <fullName evidence="1">Uncharacterized protein</fullName>
    </submittedName>
</protein>
<accession>A0A7H9FBA3</accession>
<proteinExistence type="predicted"/>
<sequence length="387" mass="45967">MDFTEYLYKNIGERVRLDRQTKKMNLSTYSRHISDCTFDKKVKETGDTQKNPITGITERNIGKIEKGVHDNFRSFLSDNQIKALTATLDCNQDELLLGNKEQKQEIIKILLLGCLLNNIDVQIDSVSSETWRDLYHKSQSLGIKPNKKTERLGNIVLKFLLSYTAFQKHFINSVFYYSDNYTDKYTPFKSKDEQHSDSFNFKLKTKYTRDLEKINFELQTWYTTDLGDITSVLLHKSENIIYIFEAFEHTIYKIIDLIIDQFIEIFNNSLNTRGKNKAPSKIIYYLDSDVLLNILLEDNIYYLLVNELKREQVDKNNSLFHIQFLQLLQYQNLFLEKIHNKYEDTSEYYDAFKLYSDLSQLIKFYEKTKDNHLTLYVNDFIDNQDYE</sequence>
<dbReference type="AlphaFoldDB" id="A0A7H9FBA3"/>